<gene>
    <name evidence="2" type="ORF">CGC58_09080</name>
</gene>
<evidence type="ECO:0000259" key="1">
    <source>
        <dbReference type="Pfam" id="PF00078"/>
    </source>
</evidence>
<dbReference type="EMBL" id="CP022387">
    <property type="protein sequence ID" value="ATA89866.1"/>
    <property type="molecule type" value="Genomic_DNA"/>
</dbReference>
<dbReference type="Pfam" id="PF00078">
    <property type="entry name" value="RVT_1"/>
    <property type="match status" value="1"/>
</dbReference>
<dbReference type="NCBIfam" id="NF041748">
    <property type="entry name" value="Drt3b"/>
    <property type="match status" value="1"/>
</dbReference>
<name>A0A250G0V4_9FLAO</name>
<evidence type="ECO:0000313" key="3">
    <source>
        <dbReference type="Proteomes" id="UP000217348"/>
    </source>
</evidence>
<feature type="domain" description="Reverse transcriptase" evidence="1">
    <location>
        <begin position="202"/>
        <end position="358"/>
    </location>
</feature>
<dbReference type="CDD" id="cd01646">
    <property type="entry name" value="RT_Bac_retron_I"/>
    <property type="match status" value="1"/>
</dbReference>
<accession>A0A250G0V4</accession>
<dbReference type="KEGG" id="csto:CGC58_09080"/>
<protein>
    <submittedName>
        <fullName evidence="2">RNA-dependent DNA polymerase</fullName>
    </submittedName>
</protein>
<dbReference type="InterPro" id="IPR000477">
    <property type="entry name" value="RT_dom"/>
</dbReference>
<sequence length="753" mass="89897">MVMRRKEIRLRYKKERVVFSDVLPYELPLIFSNRYFYRFLVRNGIWIEIGREGQDTLHWNRTDDKGILGVLAIIFCRKISEFEGRNSLELRTHDLKRIPFVYSIQHKPLKHRYLSLIHPANQIKVVDLYNRYKDTIIYLCSKSNFSIRYPNKVACYFYYKDRLHHVLMGKKTDEMEMYFNEYENLKTFFSYKQYTNIYKFYEDYRYQRAEKKFSHLLKMDVQNCFDSIYTHSIAWAISGGVDIYKDTFEGKCDGSVGALWDKMMQEMNYNETNGIVIGPECSRIFAEVIMQHVDQMVEQQLYEKGYRNKVDYECYRYVDDYFFFYNSEAVKVDAEQLFQMYLKEFKLSLSQEKSKTLERPFVTDITKTKIAIDSLLNDTIKLYTNEPESEQSIEEEIEETEQDTSMEAEEQLLKIDREKTLSCLTTDIYFRLNATDFNKRFKAIVSANNVEAKDVLNYTMARLAIRLERNLKKLDGYYKVLCLSAVDLNLRDLYPQVEKKRRQLEKVLSKYLFNILDAVFFLYANSKRINTTLKVMQILNIILIYLDNNYSLRVGKNKSIVHRFTEYTREIVFKKMRDEISVVLQTAPMDDNVQLETLYFLIILRSMNSKYHLSLLEIERYLRIRYNNDRTIKTFPKLNMLAVTILVYYFGNVKQFIDLKNLIVDHALKKINEIPANRRYISAEYIIFALDMAACPYIYPSKRIKFLQAVGVSRAEGQQIVNYMKEQKYMFTKWTSIDITKELNAKISQEVYS</sequence>
<dbReference type="Proteomes" id="UP000217348">
    <property type="component" value="Chromosome"/>
</dbReference>
<reference evidence="3" key="1">
    <citation type="submission" date="2017-06" db="EMBL/GenBank/DDBJ databases">
        <title>Capnocytophaga spp. assemblies.</title>
        <authorList>
            <person name="Gulvik C.A."/>
        </authorList>
    </citation>
    <scope>NUCLEOTIDE SEQUENCE [LARGE SCALE GENOMIC DNA]</scope>
    <source>
        <strain evidence="3">H2177</strain>
    </source>
</reference>
<proteinExistence type="predicted"/>
<evidence type="ECO:0000313" key="2">
    <source>
        <dbReference type="EMBL" id="ATA89866.1"/>
    </source>
</evidence>
<dbReference type="AlphaFoldDB" id="A0A250G0V4"/>
<organism evidence="2 3">
    <name type="scientific">Capnocytophaga stomatis</name>
    <dbReference type="NCBI Taxonomy" id="1848904"/>
    <lineage>
        <taxon>Bacteria</taxon>
        <taxon>Pseudomonadati</taxon>
        <taxon>Bacteroidota</taxon>
        <taxon>Flavobacteriia</taxon>
        <taxon>Flavobacteriales</taxon>
        <taxon>Flavobacteriaceae</taxon>
        <taxon>Capnocytophaga</taxon>
    </lineage>
</organism>